<dbReference type="RefSeq" id="XP_027770324.1">
    <property type="nucleotide sequence ID" value="XM_027914523.1"/>
</dbReference>
<dbReference type="RefSeq" id="XP_027770329.1">
    <property type="nucleotide sequence ID" value="XM_027914528.1"/>
</dbReference>
<accession>A0ABM1G1E5</accession>
<reference evidence="2 3" key="2">
    <citation type="submission" date="2025-05" db="UniProtKB">
        <authorList>
            <consortium name="RefSeq"/>
        </authorList>
    </citation>
    <scope>IDENTIFICATION</scope>
</reference>
<proteinExistence type="predicted"/>
<evidence type="ECO:0000313" key="12">
    <source>
        <dbReference type="RefSeq" id="XP_027770330.1"/>
    </source>
</evidence>
<name>A0ABM1G1E5_SOLPN</name>
<protein>
    <submittedName>
        <fullName evidence="2 3">Uncharacterized protein LOC107009712 isoform X1</fullName>
    </submittedName>
</protein>
<dbReference type="RefSeq" id="XP_027770321.1">
    <property type="nucleotide sequence ID" value="XM_027914520.1"/>
</dbReference>
<reference evidence="1" key="1">
    <citation type="journal article" date="2014" name="Nat. Genet.">
        <title>The genome of the stress-tolerant wild tomato species Solanum pennellii.</title>
        <authorList>
            <person name="Bolger A."/>
            <person name="Scossa F."/>
            <person name="Bolger M.E."/>
            <person name="Lanz C."/>
            <person name="Maumus F."/>
            <person name="Tohge T."/>
            <person name="Quesneville H."/>
            <person name="Alseekh S."/>
            <person name="Sorensen I."/>
            <person name="Lichtenstein G."/>
            <person name="Fich E.A."/>
            <person name="Conte M."/>
            <person name="Keller H."/>
            <person name="Schneeberger K."/>
            <person name="Schwacke R."/>
            <person name="Ofner I."/>
            <person name="Vrebalov J."/>
            <person name="Xu Y."/>
            <person name="Osorio S."/>
            <person name="Aflitos S.A."/>
            <person name="Schijlen E."/>
            <person name="Jimenez-Gomez J.M."/>
            <person name="Ryngajllo M."/>
            <person name="Kimura S."/>
            <person name="Kumar R."/>
            <person name="Koenig D."/>
            <person name="Headland L.R."/>
            <person name="Maloof J.N."/>
            <person name="Sinha N."/>
            <person name="van Ham R.C."/>
            <person name="Lankhorst R.K."/>
            <person name="Mao L."/>
            <person name="Vogel A."/>
            <person name="Arsova B."/>
            <person name="Panstruga R."/>
            <person name="Fei Z."/>
            <person name="Rose J.K."/>
            <person name="Zamir D."/>
            <person name="Carrari F."/>
            <person name="Giovannoni J.J."/>
            <person name="Weigel D."/>
            <person name="Usadel B."/>
            <person name="Fernie A.R."/>
        </authorList>
    </citation>
    <scope>NUCLEOTIDE SEQUENCE [LARGE SCALE GENOMIC DNA]</scope>
</reference>
<evidence type="ECO:0000313" key="7">
    <source>
        <dbReference type="RefSeq" id="XP_027770325.1"/>
    </source>
</evidence>
<keyword evidence="1" id="KW-1185">Reference proteome</keyword>
<sequence length="147" mass="16139">MHAFPANFGLKGEALSYVSLLDFVSKTHGRRHGYRKVPPNDPTVRHVYREQNKLADSLAVLAFSSTGSTPTVLTTTFSSPPPSTLVVLCRQVRRRVNTNSVLSAHSSSMYIHGSTSTPSSAPVIQKKIYEESHDVPLLTPETRAVHI</sequence>
<dbReference type="RefSeq" id="XP_027770323.1">
    <property type="nucleotide sequence ID" value="XM_027914522.1"/>
</dbReference>
<evidence type="ECO:0000313" key="10">
    <source>
        <dbReference type="RefSeq" id="XP_027770328.1"/>
    </source>
</evidence>
<evidence type="ECO:0000313" key="6">
    <source>
        <dbReference type="RefSeq" id="XP_027770324.1"/>
    </source>
</evidence>
<evidence type="ECO:0000313" key="8">
    <source>
        <dbReference type="RefSeq" id="XP_027770326.1"/>
    </source>
</evidence>
<evidence type="ECO:0000313" key="14">
    <source>
        <dbReference type="RefSeq" id="XP_027770332.1"/>
    </source>
</evidence>
<evidence type="ECO:0000313" key="4">
    <source>
        <dbReference type="RefSeq" id="XP_027770322.1"/>
    </source>
</evidence>
<dbReference type="RefSeq" id="XP_027770331.1">
    <property type="nucleotide sequence ID" value="XM_027914530.1"/>
</dbReference>
<dbReference type="RefSeq" id="XP_027770325.1">
    <property type="nucleotide sequence ID" value="XM_027914524.1"/>
</dbReference>
<dbReference type="RefSeq" id="XP_027770326.1">
    <property type="nucleotide sequence ID" value="XM_027914525.1"/>
</dbReference>
<dbReference type="RefSeq" id="XP_027770332.1">
    <property type="nucleotide sequence ID" value="XM_027914531.1"/>
</dbReference>
<evidence type="ECO:0000313" key="5">
    <source>
        <dbReference type="RefSeq" id="XP_027770323.1"/>
    </source>
</evidence>
<evidence type="ECO:0000313" key="11">
    <source>
        <dbReference type="RefSeq" id="XP_027770329.1"/>
    </source>
</evidence>
<dbReference type="GeneID" id="107009712"/>
<dbReference type="RefSeq" id="XP_027770322.1">
    <property type="nucleotide sequence ID" value="XM_027914521.1"/>
</dbReference>
<dbReference type="Proteomes" id="UP000694930">
    <property type="component" value="Chromosome 2"/>
</dbReference>
<evidence type="ECO:0000313" key="3">
    <source>
        <dbReference type="RefSeq" id="XP_027770321.1"/>
    </source>
</evidence>
<evidence type="ECO:0000313" key="13">
    <source>
        <dbReference type="RefSeq" id="XP_027770331.1"/>
    </source>
</evidence>
<organism evidence="1 2">
    <name type="scientific">Solanum pennellii</name>
    <name type="common">Tomato</name>
    <name type="synonym">Lycopersicon pennellii</name>
    <dbReference type="NCBI Taxonomy" id="28526"/>
    <lineage>
        <taxon>Eukaryota</taxon>
        <taxon>Viridiplantae</taxon>
        <taxon>Streptophyta</taxon>
        <taxon>Embryophyta</taxon>
        <taxon>Tracheophyta</taxon>
        <taxon>Spermatophyta</taxon>
        <taxon>Magnoliopsida</taxon>
        <taxon>eudicotyledons</taxon>
        <taxon>Gunneridae</taxon>
        <taxon>Pentapetalae</taxon>
        <taxon>asterids</taxon>
        <taxon>lamiids</taxon>
        <taxon>Solanales</taxon>
        <taxon>Solanaceae</taxon>
        <taxon>Solanoideae</taxon>
        <taxon>Solaneae</taxon>
        <taxon>Solanum</taxon>
        <taxon>Solanum subgen. Lycopersicon</taxon>
    </lineage>
</organism>
<evidence type="ECO:0000313" key="9">
    <source>
        <dbReference type="RefSeq" id="XP_027770327.1"/>
    </source>
</evidence>
<dbReference type="RefSeq" id="XP_015064552.1">
    <property type="nucleotide sequence ID" value="XM_015209066.2"/>
</dbReference>
<dbReference type="RefSeq" id="XP_027770330.1">
    <property type="nucleotide sequence ID" value="XM_027914529.1"/>
</dbReference>
<gene>
    <name evidence="2 3 4 5 6 7 8 9 10 11 12 13 14" type="primary">LOC107009712</name>
</gene>
<evidence type="ECO:0000313" key="1">
    <source>
        <dbReference type="Proteomes" id="UP000694930"/>
    </source>
</evidence>
<dbReference type="RefSeq" id="XP_027770328.1">
    <property type="nucleotide sequence ID" value="XM_027914527.1"/>
</dbReference>
<dbReference type="RefSeq" id="XP_027770327.1">
    <property type="nucleotide sequence ID" value="XM_027914526.1"/>
</dbReference>
<evidence type="ECO:0000313" key="2">
    <source>
        <dbReference type="RefSeq" id="XP_015064552.1"/>
    </source>
</evidence>